<accession>A0A6C1KA82</accession>
<feature type="transmembrane region" description="Helical" evidence="4">
    <location>
        <begin position="178"/>
        <end position="199"/>
    </location>
</feature>
<evidence type="ECO:0000256" key="2">
    <source>
        <dbReference type="ARBA" id="ARBA00022989"/>
    </source>
</evidence>
<evidence type="ECO:0000256" key="4">
    <source>
        <dbReference type="SAM" id="Phobius"/>
    </source>
</evidence>
<gene>
    <name evidence="6" type="ORF">FBQ73_19890</name>
</gene>
<feature type="transmembrane region" description="Helical" evidence="4">
    <location>
        <begin position="55"/>
        <end position="76"/>
    </location>
</feature>
<feature type="transmembrane region" description="Helical" evidence="4">
    <location>
        <begin position="220"/>
        <end position="243"/>
    </location>
</feature>
<evidence type="ECO:0000256" key="1">
    <source>
        <dbReference type="ARBA" id="ARBA00022692"/>
    </source>
</evidence>
<dbReference type="Proteomes" id="UP000305131">
    <property type="component" value="Unassembled WGS sequence"/>
</dbReference>
<evidence type="ECO:0000256" key="3">
    <source>
        <dbReference type="ARBA" id="ARBA00023136"/>
    </source>
</evidence>
<comment type="caution">
    <text evidence="6">The sequence shown here is derived from an EMBL/GenBank/DDBJ whole genome shotgun (WGS) entry which is preliminary data.</text>
</comment>
<keyword evidence="1 4" id="KW-0812">Transmembrane</keyword>
<reference evidence="6 7" key="1">
    <citation type="submission" date="2019-05" db="EMBL/GenBank/DDBJ databases">
        <authorList>
            <person name="Zhou X."/>
        </authorList>
    </citation>
    <scope>NUCLEOTIDE SEQUENCE [LARGE SCALE GENOMIC DNA]</scope>
    <source>
        <strain evidence="6 7">DSM 432</strain>
    </source>
</reference>
<organism evidence="6 7">
    <name type="scientific">Xanthobacter autotrophicus</name>
    <dbReference type="NCBI Taxonomy" id="280"/>
    <lineage>
        <taxon>Bacteria</taxon>
        <taxon>Pseudomonadati</taxon>
        <taxon>Pseudomonadota</taxon>
        <taxon>Alphaproteobacteria</taxon>
        <taxon>Hyphomicrobiales</taxon>
        <taxon>Xanthobacteraceae</taxon>
        <taxon>Xanthobacter</taxon>
    </lineage>
</organism>
<feature type="transmembrane region" description="Helical" evidence="4">
    <location>
        <begin position="360"/>
        <end position="383"/>
    </location>
</feature>
<dbReference type="PANTHER" id="PTHR43129:SF1">
    <property type="entry name" value="FOSMIDOMYCIN RESISTANCE PROTEIN"/>
    <property type="match status" value="1"/>
</dbReference>
<feature type="transmembrane region" description="Helical" evidence="4">
    <location>
        <begin position="151"/>
        <end position="172"/>
    </location>
</feature>
<dbReference type="GO" id="GO:0005886">
    <property type="term" value="C:plasma membrane"/>
    <property type="evidence" value="ECO:0007669"/>
    <property type="project" value="TreeGrafter"/>
</dbReference>
<dbReference type="InterPro" id="IPR011701">
    <property type="entry name" value="MFS"/>
</dbReference>
<evidence type="ECO:0000259" key="5">
    <source>
        <dbReference type="PROSITE" id="PS50850"/>
    </source>
</evidence>
<proteinExistence type="predicted"/>
<dbReference type="PANTHER" id="PTHR43129">
    <property type="entry name" value="FOSMIDOMYCIN RESISTANCE PROTEIN"/>
    <property type="match status" value="1"/>
</dbReference>
<dbReference type="PROSITE" id="PS50850">
    <property type="entry name" value="MFS"/>
    <property type="match status" value="1"/>
</dbReference>
<dbReference type="AlphaFoldDB" id="A0A6C1KA82"/>
<sequence>MPARRGVSTVTMNARTAEWPAGEISTIGAVGVAHFCSHLLQLALAPLFLMMRADLGVSFFALGVVLSVFYLCSGLGQVTAGILVDRFGAHRLLLGGLLLQGTATAAMGLAPHYLVLLPLAALAGLGNAVYHPADLSILSHKVAPARLGRAFAAHVIAGSIGFALSPLVSAAISSAYGWRVALGAMGAGVVVLGLVLLVCRKALRVDPDHAGAHGAKAAHGPAPTFLQVLAMPVVLTAFLYFVLTSISLTGIQSFSIVALKEGFGATVALATLAVALYQCGNAAGVALGGAVADRTASHHLIAMGGLACACALALLAALLVVPPEVTVGLVALVGFAMGMTTPSRDVLVRGAAPAGATGKVFGVVYSGYDIGALLGPLMFGLMLDHHLPRLVFVGAAIPLGLAVLTAFAVRRRPQ</sequence>
<protein>
    <submittedName>
        <fullName evidence="6">MFS transporter</fullName>
    </submittedName>
</protein>
<dbReference type="EMBL" id="VAUP01000038">
    <property type="protein sequence ID" value="TLX41188.1"/>
    <property type="molecule type" value="Genomic_DNA"/>
</dbReference>
<feature type="transmembrane region" description="Helical" evidence="4">
    <location>
        <begin position="263"/>
        <end position="288"/>
    </location>
</feature>
<dbReference type="SUPFAM" id="SSF103473">
    <property type="entry name" value="MFS general substrate transporter"/>
    <property type="match status" value="1"/>
</dbReference>
<dbReference type="OrthoDB" id="8894129at2"/>
<feature type="domain" description="Major facilitator superfamily (MFS) profile" evidence="5">
    <location>
        <begin position="26"/>
        <end position="412"/>
    </location>
</feature>
<dbReference type="InterPro" id="IPR036259">
    <property type="entry name" value="MFS_trans_sf"/>
</dbReference>
<dbReference type="GO" id="GO:0022857">
    <property type="term" value="F:transmembrane transporter activity"/>
    <property type="evidence" value="ECO:0007669"/>
    <property type="project" value="InterPro"/>
</dbReference>
<dbReference type="Gene3D" id="1.20.1250.20">
    <property type="entry name" value="MFS general substrate transporter like domains"/>
    <property type="match status" value="2"/>
</dbReference>
<dbReference type="InterPro" id="IPR020846">
    <property type="entry name" value="MFS_dom"/>
</dbReference>
<evidence type="ECO:0000313" key="7">
    <source>
        <dbReference type="Proteomes" id="UP000305131"/>
    </source>
</evidence>
<feature type="transmembrane region" description="Helical" evidence="4">
    <location>
        <begin position="300"/>
        <end position="321"/>
    </location>
</feature>
<name>A0A6C1KA82_XANAU</name>
<evidence type="ECO:0000313" key="6">
    <source>
        <dbReference type="EMBL" id="TLX41188.1"/>
    </source>
</evidence>
<feature type="transmembrane region" description="Helical" evidence="4">
    <location>
        <begin position="21"/>
        <end position="49"/>
    </location>
</feature>
<feature type="transmembrane region" description="Helical" evidence="4">
    <location>
        <begin position="389"/>
        <end position="409"/>
    </location>
</feature>
<feature type="transmembrane region" description="Helical" evidence="4">
    <location>
        <begin position="327"/>
        <end position="348"/>
    </location>
</feature>
<dbReference type="Pfam" id="PF07690">
    <property type="entry name" value="MFS_1"/>
    <property type="match status" value="1"/>
</dbReference>
<keyword evidence="2 4" id="KW-1133">Transmembrane helix</keyword>
<feature type="transmembrane region" description="Helical" evidence="4">
    <location>
        <begin position="113"/>
        <end position="130"/>
    </location>
</feature>
<keyword evidence="3 4" id="KW-0472">Membrane</keyword>